<feature type="domain" description="Spore germination protein N-terminal" evidence="9">
    <location>
        <begin position="22"/>
        <end position="199"/>
    </location>
</feature>
<dbReference type="PANTHER" id="PTHR35789:SF1">
    <property type="entry name" value="SPORE GERMINATION PROTEIN B3"/>
    <property type="match status" value="1"/>
</dbReference>
<keyword evidence="5" id="KW-0472">Membrane</keyword>
<name>A0A944GZM1_9BACI</name>
<dbReference type="GO" id="GO:0016020">
    <property type="term" value="C:membrane"/>
    <property type="evidence" value="ECO:0007669"/>
    <property type="project" value="UniProtKB-SubCell"/>
</dbReference>
<evidence type="ECO:0000259" key="8">
    <source>
        <dbReference type="Pfam" id="PF05504"/>
    </source>
</evidence>
<gene>
    <name evidence="10" type="ORF">DYI25_21995</name>
</gene>
<keyword evidence="4" id="KW-0732">Signal</keyword>
<dbReference type="Pfam" id="PF25198">
    <property type="entry name" value="Spore_GerAC_N"/>
    <property type="match status" value="1"/>
</dbReference>
<keyword evidence="7" id="KW-0449">Lipoprotein</keyword>
<dbReference type="InterPro" id="IPR057336">
    <property type="entry name" value="GerAC_N"/>
</dbReference>
<dbReference type="PROSITE" id="PS51257">
    <property type="entry name" value="PROKAR_LIPOPROTEIN"/>
    <property type="match status" value="1"/>
</dbReference>
<feature type="domain" description="Spore germination GerAC-like C-terminal" evidence="8">
    <location>
        <begin position="216"/>
        <end position="372"/>
    </location>
</feature>
<dbReference type="InterPro" id="IPR038501">
    <property type="entry name" value="Spore_GerAC_C_sf"/>
</dbReference>
<dbReference type="RefSeq" id="WP_213372884.1">
    <property type="nucleotide sequence ID" value="NZ_QTKX01000007.1"/>
</dbReference>
<evidence type="ECO:0000256" key="1">
    <source>
        <dbReference type="ARBA" id="ARBA00004635"/>
    </source>
</evidence>
<dbReference type="AlphaFoldDB" id="A0A944GZM1"/>
<dbReference type="NCBIfam" id="TIGR02887">
    <property type="entry name" value="spore_ger_x_C"/>
    <property type="match status" value="1"/>
</dbReference>
<protein>
    <submittedName>
        <fullName evidence="10">Ger(X)C family spore germination protein</fullName>
    </submittedName>
</protein>
<dbReference type="GO" id="GO:0009847">
    <property type="term" value="P:spore germination"/>
    <property type="evidence" value="ECO:0007669"/>
    <property type="project" value="InterPro"/>
</dbReference>
<evidence type="ECO:0000256" key="2">
    <source>
        <dbReference type="ARBA" id="ARBA00007886"/>
    </source>
</evidence>
<dbReference type="Pfam" id="PF05504">
    <property type="entry name" value="Spore_GerAC"/>
    <property type="match status" value="1"/>
</dbReference>
<evidence type="ECO:0000256" key="3">
    <source>
        <dbReference type="ARBA" id="ARBA00022544"/>
    </source>
</evidence>
<evidence type="ECO:0000313" key="11">
    <source>
        <dbReference type="Proteomes" id="UP000761411"/>
    </source>
</evidence>
<evidence type="ECO:0000256" key="5">
    <source>
        <dbReference type="ARBA" id="ARBA00023136"/>
    </source>
</evidence>
<dbReference type="EMBL" id="QTKX01000007">
    <property type="protein sequence ID" value="MBS8267070.1"/>
    <property type="molecule type" value="Genomic_DNA"/>
</dbReference>
<dbReference type="PANTHER" id="PTHR35789">
    <property type="entry name" value="SPORE GERMINATION PROTEIN B3"/>
    <property type="match status" value="1"/>
</dbReference>
<reference evidence="10 11" key="1">
    <citation type="journal article" date="2021" name="Microorganisms">
        <title>Bacterial Dimethylsulfoniopropionate Biosynthesis in the East China Sea.</title>
        <authorList>
            <person name="Liu J."/>
            <person name="Zhang Y."/>
            <person name="Liu J."/>
            <person name="Zhong H."/>
            <person name="Williams B.T."/>
            <person name="Zheng Y."/>
            <person name="Curson A.R.J."/>
            <person name="Sun C."/>
            <person name="Sun H."/>
            <person name="Song D."/>
            <person name="Wagner Mackenzie B."/>
            <person name="Bermejo Martinez A."/>
            <person name="Todd J.D."/>
            <person name="Zhang X.H."/>
        </authorList>
    </citation>
    <scope>NUCLEOTIDE SEQUENCE [LARGE SCALE GENOMIC DNA]</scope>
    <source>
        <strain evidence="10 11">ESS08</strain>
    </source>
</reference>
<dbReference type="InterPro" id="IPR046953">
    <property type="entry name" value="Spore_GerAC-like_C"/>
</dbReference>
<dbReference type="Gene3D" id="3.30.300.210">
    <property type="entry name" value="Nutrient germinant receptor protein C, domain 3"/>
    <property type="match status" value="1"/>
</dbReference>
<keyword evidence="3" id="KW-0309">Germination</keyword>
<dbReference type="Proteomes" id="UP000761411">
    <property type="component" value="Unassembled WGS sequence"/>
</dbReference>
<comment type="caution">
    <text evidence="10">The sequence shown here is derived from an EMBL/GenBank/DDBJ whole genome shotgun (WGS) entry which is preliminary data.</text>
</comment>
<keyword evidence="6" id="KW-0564">Palmitate</keyword>
<evidence type="ECO:0000256" key="7">
    <source>
        <dbReference type="ARBA" id="ARBA00023288"/>
    </source>
</evidence>
<sequence length="379" mass="43777">MRRKYIFSIIIGCLMLTGCSNVKNIQDLTYIVAIGMDFDPEKEEYTAYLQGLNFANVAKTEGGRPTEPIPIFIASATGETLNLAVSKLYNRSEPPLFFGHVITLLLSQNIITHRFNEVIKEVGRNRSLRPTLRVLSTDENIQEVFNIKALFNYPAVYTVLYKKGDTDLFQDEIKPTTIMNFLREYNEPMGTAKLPSVKIDQESWSANKNYPVLYFDGLEIFQQQKYTNSLPFDEAVFIDWLLEKKVSLTQRAEEADELAAVLHLASPKMKIKYGKESDAPHFSLEVTAQADLLEKVRDIPLEKLKKVIEDDLKKRLIAVYSNGVKNKADLLNVGEKWYRTYPKEYEKLKRNKTFYLEENYLTDVKVDVQILHFNSYKYD</sequence>
<evidence type="ECO:0000313" key="10">
    <source>
        <dbReference type="EMBL" id="MBS8267070.1"/>
    </source>
</evidence>
<evidence type="ECO:0000256" key="4">
    <source>
        <dbReference type="ARBA" id="ARBA00022729"/>
    </source>
</evidence>
<dbReference type="InterPro" id="IPR008844">
    <property type="entry name" value="Spore_GerAC-like"/>
</dbReference>
<proteinExistence type="inferred from homology"/>
<keyword evidence="11" id="KW-1185">Reference proteome</keyword>
<evidence type="ECO:0000256" key="6">
    <source>
        <dbReference type="ARBA" id="ARBA00023139"/>
    </source>
</evidence>
<comment type="similarity">
    <text evidence="2">Belongs to the GerABKC lipoprotein family.</text>
</comment>
<organism evidence="10 11">
    <name type="scientific">Mesobacillus boroniphilus</name>
    <dbReference type="NCBI Taxonomy" id="308892"/>
    <lineage>
        <taxon>Bacteria</taxon>
        <taxon>Bacillati</taxon>
        <taxon>Bacillota</taxon>
        <taxon>Bacilli</taxon>
        <taxon>Bacillales</taxon>
        <taxon>Bacillaceae</taxon>
        <taxon>Mesobacillus</taxon>
    </lineage>
</organism>
<evidence type="ECO:0000259" key="9">
    <source>
        <dbReference type="Pfam" id="PF25198"/>
    </source>
</evidence>
<comment type="subcellular location">
    <subcellularLocation>
        <location evidence="1">Membrane</location>
        <topology evidence="1">Lipid-anchor</topology>
    </subcellularLocation>
</comment>
<accession>A0A944GZM1</accession>